<organism evidence="1 2">
    <name type="scientific">Anisodus tanguticus</name>
    <dbReference type="NCBI Taxonomy" id="243964"/>
    <lineage>
        <taxon>Eukaryota</taxon>
        <taxon>Viridiplantae</taxon>
        <taxon>Streptophyta</taxon>
        <taxon>Embryophyta</taxon>
        <taxon>Tracheophyta</taxon>
        <taxon>Spermatophyta</taxon>
        <taxon>Magnoliopsida</taxon>
        <taxon>eudicotyledons</taxon>
        <taxon>Gunneridae</taxon>
        <taxon>Pentapetalae</taxon>
        <taxon>asterids</taxon>
        <taxon>lamiids</taxon>
        <taxon>Solanales</taxon>
        <taxon>Solanaceae</taxon>
        <taxon>Solanoideae</taxon>
        <taxon>Hyoscyameae</taxon>
        <taxon>Anisodus</taxon>
    </lineage>
</organism>
<dbReference type="Proteomes" id="UP001291623">
    <property type="component" value="Unassembled WGS sequence"/>
</dbReference>
<gene>
    <name evidence="1" type="ORF">RND71_019509</name>
</gene>
<dbReference type="AlphaFoldDB" id="A0AAE1S0M7"/>
<sequence>MRVIVSDLINLNEIEDEFTKKLGFRKVKQLLVKGPSGRVYLVEGWRVPFFFQRRMLVSMNLRS</sequence>
<evidence type="ECO:0000313" key="1">
    <source>
        <dbReference type="EMBL" id="KAK4360557.1"/>
    </source>
</evidence>
<proteinExistence type="predicted"/>
<accession>A0AAE1S0M7</accession>
<name>A0AAE1S0M7_9SOLA</name>
<protein>
    <submittedName>
        <fullName evidence="1">Uncharacterized protein</fullName>
    </submittedName>
</protein>
<keyword evidence="2" id="KW-1185">Reference proteome</keyword>
<comment type="caution">
    <text evidence="1">The sequence shown here is derived from an EMBL/GenBank/DDBJ whole genome shotgun (WGS) entry which is preliminary data.</text>
</comment>
<evidence type="ECO:0000313" key="2">
    <source>
        <dbReference type="Proteomes" id="UP001291623"/>
    </source>
</evidence>
<reference evidence="1" key="1">
    <citation type="submission" date="2023-12" db="EMBL/GenBank/DDBJ databases">
        <title>Genome assembly of Anisodus tanguticus.</title>
        <authorList>
            <person name="Wang Y.-J."/>
        </authorList>
    </citation>
    <scope>NUCLEOTIDE SEQUENCE</scope>
    <source>
        <strain evidence="1">KB-2021</strain>
        <tissue evidence="1">Leaf</tissue>
    </source>
</reference>
<dbReference type="EMBL" id="JAVYJV010000010">
    <property type="protein sequence ID" value="KAK4360557.1"/>
    <property type="molecule type" value="Genomic_DNA"/>
</dbReference>